<proteinExistence type="predicted"/>
<sequence length="55" mass="5763">MDGAARSFPGFAAASDVPMELDGTESESFAAERERVAPGAAPGFAEWQSSRLSIM</sequence>
<accession>A0ABP9PPQ7</accession>
<reference evidence="2" key="1">
    <citation type="journal article" date="2019" name="Int. J. Syst. Evol. Microbiol.">
        <title>The Global Catalogue of Microorganisms (GCM) 10K type strain sequencing project: providing services to taxonomists for standard genome sequencing and annotation.</title>
        <authorList>
            <consortium name="The Broad Institute Genomics Platform"/>
            <consortium name="The Broad Institute Genome Sequencing Center for Infectious Disease"/>
            <person name="Wu L."/>
            <person name="Ma J."/>
        </authorList>
    </citation>
    <scope>NUCLEOTIDE SEQUENCE [LARGE SCALE GENOMIC DNA]</scope>
    <source>
        <strain evidence="2">JCM 18303</strain>
    </source>
</reference>
<keyword evidence="2" id="KW-1185">Reference proteome</keyword>
<evidence type="ECO:0000313" key="2">
    <source>
        <dbReference type="Proteomes" id="UP001428817"/>
    </source>
</evidence>
<dbReference type="Proteomes" id="UP001428817">
    <property type="component" value="Unassembled WGS sequence"/>
</dbReference>
<dbReference type="EMBL" id="BAABJP010000003">
    <property type="protein sequence ID" value="GAA5147785.1"/>
    <property type="molecule type" value="Genomic_DNA"/>
</dbReference>
<comment type="caution">
    <text evidence="1">The sequence shown here is derived from an EMBL/GenBank/DDBJ whole genome shotgun (WGS) entry which is preliminary data.</text>
</comment>
<protein>
    <submittedName>
        <fullName evidence="1">Uncharacterized protein</fullName>
    </submittedName>
</protein>
<name>A0ABP9PPQ7_9PSEU</name>
<gene>
    <name evidence="1" type="ORF">GCM10023321_09140</name>
</gene>
<organism evidence="1 2">
    <name type="scientific">Pseudonocardia eucalypti</name>
    <dbReference type="NCBI Taxonomy" id="648755"/>
    <lineage>
        <taxon>Bacteria</taxon>
        <taxon>Bacillati</taxon>
        <taxon>Actinomycetota</taxon>
        <taxon>Actinomycetes</taxon>
        <taxon>Pseudonocardiales</taxon>
        <taxon>Pseudonocardiaceae</taxon>
        <taxon>Pseudonocardia</taxon>
    </lineage>
</organism>
<evidence type="ECO:0000313" key="1">
    <source>
        <dbReference type="EMBL" id="GAA5147785.1"/>
    </source>
</evidence>